<proteinExistence type="predicted"/>
<comment type="caution">
    <text evidence="1">The sequence shown here is derived from an EMBL/GenBank/DDBJ whole genome shotgun (WGS) entry which is preliminary data.</text>
</comment>
<dbReference type="Proteomes" id="UP000779900">
    <property type="component" value="Unassembled WGS sequence"/>
</dbReference>
<evidence type="ECO:0008006" key="3">
    <source>
        <dbReference type="Google" id="ProtNLM"/>
    </source>
</evidence>
<organism evidence="1 2">
    <name type="scientific">candidate division WOR-3 bacterium</name>
    <dbReference type="NCBI Taxonomy" id="2052148"/>
    <lineage>
        <taxon>Bacteria</taxon>
        <taxon>Bacteria division WOR-3</taxon>
    </lineage>
</organism>
<evidence type="ECO:0000313" key="2">
    <source>
        <dbReference type="Proteomes" id="UP000779900"/>
    </source>
</evidence>
<accession>A0A938BSI5</accession>
<reference evidence="1" key="1">
    <citation type="submission" date="2019-03" db="EMBL/GenBank/DDBJ databases">
        <title>Lake Tanganyika Metagenome-Assembled Genomes (MAGs).</title>
        <authorList>
            <person name="Tran P."/>
        </authorList>
    </citation>
    <scope>NUCLEOTIDE SEQUENCE</scope>
    <source>
        <strain evidence="1">K_DeepCast_150m_m2_040</strain>
    </source>
</reference>
<name>A0A938BSI5_UNCW3</name>
<gene>
    <name evidence="1" type="ORF">FJY68_02565</name>
</gene>
<dbReference type="Gene3D" id="2.60.40.4070">
    <property type="match status" value="1"/>
</dbReference>
<evidence type="ECO:0000313" key="1">
    <source>
        <dbReference type="EMBL" id="MBM3330719.1"/>
    </source>
</evidence>
<dbReference type="AlphaFoldDB" id="A0A938BSI5"/>
<sequence>MKKRYAGLAVVVLLLGAFGVGRAQIAFYGVVDPNTFDVQVQTAVVFVSPDIDSYPTAGWGGTSQDTWHIADIAGWPDSVELISSIGPMPNVSMFPSPVANTWYDFTSGGIRKPRALFYSGVVNVAEPRTATGHSQRLQVSPSVVTAQMAIRLQPAGTGSPVVEMHDAVGNVVRSLDCAVGADGVATATWNREDDFGRVVPEGVYFCRYASSGLVAVRKVLVTH</sequence>
<dbReference type="EMBL" id="VGIR01000009">
    <property type="protein sequence ID" value="MBM3330719.1"/>
    <property type="molecule type" value="Genomic_DNA"/>
</dbReference>
<protein>
    <recommendedName>
        <fullName evidence="3">FlgD Ig-like domain-containing protein</fullName>
    </recommendedName>
</protein>